<organism evidence="1 2">
    <name type="scientific">Suillus fuscotomentosus</name>
    <dbReference type="NCBI Taxonomy" id="1912939"/>
    <lineage>
        <taxon>Eukaryota</taxon>
        <taxon>Fungi</taxon>
        <taxon>Dikarya</taxon>
        <taxon>Basidiomycota</taxon>
        <taxon>Agaricomycotina</taxon>
        <taxon>Agaricomycetes</taxon>
        <taxon>Agaricomycetidae</taxon>
        <taxon>Boletales</taxon>
        <taxon>Suillineae</taxon>
        <taxon>Suillaceae</taxon>
        <taxon>Suillus</taxon>
    </lineage>
</organism>
<dbReference type="RefSeq" id="XP_041224284.1">
    <property type="nucleotide sequence ID" value="XM_041377135.1"/>
</dbReference>
<gene>
    <name evidence="1" type="ORF">F5891DRAFT_981616</name>
</gene>
<protein>
    <submittedName>
        <fullName evidence="1">Uncharacterized protein</fullName>
    </submittedName>
</protein>
<accession>A0AAD4HJB3</accession>
<reference evidence="1" key="1">
    <citation type="journal article" date="2020" name="New Phytol.">
        <title>Comparative genomics reveals dynamic genome evolution in host specialist ectomycorrhizal fungi.</title>
        <authorList>
            <person name="Lofgren L.A."/>
            <person name="Nguyen N.H."/>
            <person name="Vilgalys R."/>
            <person name="Ruytinx J."/>
            <person name="Liao H.L."/>
            <person name="Branco S."/>
            <person name="Kuo A."/>
            <person name="LaButti K."/>
            <person name="Lipzen A."/>
            <person name="Andreopoulos W."/>
            <person name="Pangilinan J."/>
            <person name="Riley R."/>
            <person name="Hundley H."/>
            <person name="Na H."/>
            <person name="Barry K."/>
            <person name="Grigoriev I.V."/>
            <person name="Stajich J.E."/>
            <person name="Kennedy P.G."/>
        </authorList>
    </citation>
    <scope>NUCLEOTIDE SEQUENCE</scope>
    <source>
        <strain evidence="1">FC203</strain>
    </source>
</reference>
<dbReference type="EMBL" id="JABBWK010000037">
    <property type="protein sequence ID" value="KAG1898708.1"/>
    <property type="molecule type" value="Genomic_DNA"/>
</dbReference>
<evidence type="ECO:0000313" key="2">
    <source>
        <dbReference type="Proteomes" id="UP001195769"/>
    </source>
</evidence>
<dbReference type="GeneID" id="64671433"/>
<dbReference type="AlphaFoldDB" id="A0AAD4HJB3"/>
<name>A0AAD4HJB3_9AGAM</name>
<keyword evidence="2" id="KW-1185">Reference proteome</keyword>
<sequence>MSQGQLEDEDTLDDQPFAGHLHIGAPQVPVTLAAVEEGNTSNPNDKLQEHRYLKVNYESIVDWKLTTDYLRCNPNFHGCERRDCALIRTLDKDGIDKCIFVRLLFMFKFTVSNHTFELALVLPMDAPTGSRGGVDRDLGLTRLRARPLASSEFISLQSIVRGALLVPDHDHDRDFFLVDLVDTDMFLRAKLLRSF</sequence>
<proteinExistence type="predicted"/>
<comment type="caution">
    <text evidence="1">The sequence shown here is derived from an EMBL/GenBank/DDBJ whole genome shotgun (WGS) entry which is preliminary data.</text>
</comment>
<dbReference type="Proteomes" id="UP001195769">
    <property type="component" value="Unassembled WGS sequence"/>
</dbReference>
<evidence type="ECO:0000313" key="1">
    <source>
        <dbReference type="EMBL" id="KAG1898708.1"/>
    </source>
</evidence>